<dbReference type="EMBL" id="PKSG01000296">
    <property type="protein sequence ID" value="POR36831.1"/>
    <property type="molecule type" value="Genomic_DNA"/>
</dbReference>
<evidence type="ECO:0000259" key="2">
    <source>
        <dbReference type="Pfam" id="PF00248"/>
    </source>
</evidence>
<dbReference type="PRINTS" id="PR00069">
    <property type="entry name" value="ALDKETRDTASE"/>
</dbReference>
<dbReference type="SUPFAM" id="SSF51430">
    <property type="entry name" value="NAD(P)-linked oxidoreductase"/>
    <property type="match status" value="1"/>
</dbReference>
<evidence type="ECO:0000313" key="3">
    <source>
        <dbReference type="EMBL" id="POR36831.1"/>
    </source>
</evidence>
<dbReference type="GO" id="GO:0016491">
    <property type="term" value="F:oxidoreductase activity"/>
    <property type="evidence" value="ECO:0007669"/>
    <property type="project" value="UniProtKB-KW"/>
</dbReference>
<feature type="domain" description="NADP-dependent oxidoreductase" evidence="2">
    <location>
        <begin position="2"/>
        <end position="210"/>
    </location>
</feature>
<dbReference type="Proteomes" id="UP000237481">
    <property type="component" value="Unassembled WGS sequence"/>
</dbReference>
<dbReference type="InterPro" id="IPR018170">
    <property type="entry name" value="Aldo/ket_reductase_CS"/>
</dbReference>
<keyword evidence="1" id="KW-0560">Oxidoreductase</keyword>
<evidence type="ECO:0000256" key="1">
    <source>
        <dbReference type="ARBA" id="ARBA00023002"/>
    </source>
</evidence>
<dbReference type="PANTHER" id="PTHR11732">
    <property type="entry name" value="ALDO/KETO REDUCTASE"/>
    <property type="match status" value="1"/>
</dbReference>
<comment type="caution">
    <text evidence="3">The sequence shown here is derived from an EMBL/GenBank/DDBJ whole genome shotgun (WGS) entry which is preliminary data.</text>
</comment>
<gene>
    <name evidence="3" type="ORF">TPAR_02969</name>
</gene>
<keyword evidence="4" id="KW-1185">Reference proteome</keyword>
<dbReference type="InterPro" id="IPR036812">
    <property type="entry name" value="NAD(P)_OxRdtase_dom_sf"/>
</dbReference>
<organism evidence="3 4">
    <name type="scientific">Tolypocladium paradoxum</name>
    <dbReference type="NCBI Taxonomy" id="94208"/>
    <lineage>
        <taxon>Eukaryota</taxon>
        <taxon>Fungi</taxon>
        <taxon>Dikarya</taxon>
        <taxon>Ascomycota</taxon>
        <taxon>Pezizomycotina</taxon>
        <taxon>Sordariomycetes</taxon>
        <taxon>Hypocreomycetidae</taxon>
        <taxon>Hypocreales</taxon>
        <taxon>Ophiocordycipitaceae</taxon>
        <taxon>Tolypocladium</taxon>
    </lineage>
</organism>
<protein>
    <recommendedName>
        <fullName evidence="2">NADP-dependent oxidoreductase domain-containing protein</fullName>
    </recommendedName>
</protein>
<dbReference type="PIRSF" id="PIRSF000097">
    <property type="entry name" value="AKR"/>
    <property type="match status" value="1"/>
</dbReference>
<reference evidence="3 4" key="1">
    <citation type="submission" date="2018-01" db="EMBL/GenBank/DDBJ databases">
        <title>Harnessing the power of phylogenomics to disentangle the directionality and signatures of interkingdom host jumping in the parasitic fungal genus Tolypocladium.</title>
        <authorList>
            <person name="Quandt C.A."/>
            <person name="Patterson W."/>
            <person name="Spatafora J.W."/>
        </authorList>
    </citation>
    <scope>NUCLEOTIDE SEQUENCE [LARGE SCALE GENOMIC DNA]</scope>
    <source>
        <strain evidence="3 4">NRBC 100945</strain>
    </source>
</reference>
<dbReference type="STRING" id="94208.A0A2S4L324"/>
<proteinExistence type="predicted"/>
<dbReference type="InterPro" id="IPR020471">
    <property type="entry name" value="AKR"/>
</dbReference>
<name>A0A2S4L324_9HYPO</name>
<accession>A0A2S4L324</accession>
<dbReference type="AlphaFoldDB" id="A0A2S4L324"/>
<dbReference type="Gene3D" id="3.20.20.100">
    <property type="entry name" value="NADP-dependent oxidoreductase domain"/>
    <property type="match status" value="1"/>
</dbReference>
<dbReference type="OrthoDB" id="416253at2759"/>
<dbReference type="PROSITE" id="PS00063">
    <property type="entry name" value="ALDOKETO_REDUCTASE_3"/>
    <property type="match status" value="1"/>
</dbReference>
<evidence type="ECO:0000313" key="4">
    <source>
        <dbReference type="Proteomes" id="UP000237481"/>
    </source>
</evidence>
<dbReference type="InterPro" id="IPR023210">
    <property type="entry name" value="NADP_OxRdtase_dom"/>
</dbReference>
<dbReference type="Pfam" id="PF00248">
    <property type="entry name" value="Aldo_ket_red"/>
    <property type="match status" value="1"/>
</dbReference>
<sequence>MSLQALGLNYVDLYLVHWPIAMNPDGNDEKFPKLADGSRDLTPARSHTDTYKDMEKLLESGKVKAIGVANYSVRYLEELLRGVSVFPAVNQIENHPLLPQQEIVNFCRDNGIHVTAYSPLGSAGRPLTQLPVVRRLAEKRATTPAVVLLSWHGKSFCSVISLSSKLIFSDFSVSSGRSVLAKSVAPSRIEENCQIIELDESELGEINQVVESLQKSGGSTRYVYPAFGVDLGYPDKS</sequence>